<dbReference type="RefSeq" id="WP_392392932.1">
    <property type="nucleotide sequence ID" value="NZ_JAURTK010000002.1"/>
</dbReference>
<proteinExistence type="predicted"/>
<reference evidence="2" key="1">
    <citation type="submission" date="2023-07" db="EMBL/GenBank/DDBJ databases">
        <title>Sorghum-associated microbial communities from plants grown in Nebraska, USA.</title>
        <authorList>
            <person name="Schachtman D."/>
        </authorList>
    </citation>
    <scope>NUCLEOTIDE SEQUENCE</scope>
    <source>
        <strain evidence="2">DS1061</strain>
    </source>
</reference>
<keyword evidence="1" id="KW-0472">Membrane</keyword>
<dbReference type="EMBL" id="JAURTK010000002">
    <property type="protein sequence ID" value="MDP9645864.1"/>
    <property type="molecule type" value="Genomic_DNA"/>
</dbReference>
<dbReference type="Proteomes" id="UP001229486">
    <property type="component" value="Unassembled WGS sequence"/>
</dbReference>
<protein>
    <submittedName>
        <fullName evidence="2">Uncharacterized protein</fullName>
    </submittedName>
</protein>
<sequence>MKHIYSITSGLMLVAGMFFSINDDWKRAASLLLAAIVVQLYAMEERMKDSA</sequence>
<organism evidence="2 3">
    <name type="scientific">Paraburkholderia caledonica</name>
    <dbReference type="NCBI Taxonomy" id="134536"/>
    <lineage>
        <taxon>Bacteria</taxon>
        <taxon>Pseudomonadati</taxon>
        <taxon>Pseudomonadota</taxon>
        <taxon>Betaproteobacteria</taxon>
        <taxon>Burkholderiales</taxon>
        <taxon>Burkholderiaceae</taxon>
        <taxon>Paraburkholderia</taxon>
    </lineage>
</organism>
<keyword evidence="1" id="KW-1133">Transmembrane helix</keyword>
<accession>A0AB73I7Y4</accession>
<comment type="caution">
    <text evidence="2">The sequence shown here is derived from an EMBL/GenBank/DDBJ whole genome shotgun (WGS) entry which is preliminary data.</text>
</comment>
<keyword evidence="1" id="KW-0812">Transmembrane</keyword>
<dbReference type="AlphaFoldDB" id="A0AB73I7Y4"/>
<evidence type="ECO:0000256" key="1">
    <source>
        <dbReference type="SAM" id="Phobius"/>
    </source>
</evidence>
<feature type="transmembrane region" description="Helical" evidence="1">
    <location>
        <begin position="5"/>
        <end position="21"/>
    </location>
</feature>
<gene>
    <name evidence="2" type="ORF">J2793_001297</name>
</gene>
<evidence type="ECO:0000313" key="2">
    <source>
        <dbReference type="EMBL" id="MDP9645864.1"/>
    </source>
</evidence>
<name>A0AB73I7Y4_9BURK</name>
<evidence type="ECO:0000313" key="3">
    <source>
        <dbReference type="Proteomes" id="UP001229486"/>
    </source>
</evidence>